<evidence type="ECO:0008006" key="3">
    <source>
        <dbReference type="Google" id="ProtNLM"/>
    </source>
</evidence>
<dbReference type="RefSeq" id="WP_160795903.1">
    <property type="nucleotide sequence ID" value="NZ_WSSB01000005.1"/>
</dbReference>
<protein>
    <recommendedName>
        <fullName evidence="3">Phage protein</fullName>
    </recommendedName>
</protein>
<gene>
    <name evidence="1" type="ORF">GQF02_07040</name>
</gene>
<reference evidence="1 2" key="1">
    <citation type="submission" date="2019-12" db="EMBL/GenBank/DDBJ databases">
        <title>Neisseriaceae gen. nov. sp. Genome sequencing and assembly.</title>
        <authorList>
            <person name="Liu Z."/>
            <person name="Li A."/>
        </authorList>
    </citation>
    <scope>NUCLEOTIDE SEQUENCE [LARGE SCALE GENOMIC DNA]</scope>
    <source>
        <strain evidence="1 2">B2N2-7</strain>
    </source>
</reference>
<keyword evidence="2" id="KW-1185">Reference proteome</keyword>
<accession>A0A845BKD1</accession>
<evidence type="ECO:0000313" key="1">
    <source>
        <dbReference type="EMBL" id="MXR36722.1"/>
    </source>
</evidence>
<dbReference type="EMBL" id="WSSB01000005">
    <property type="protein sequence ID" value="MXR36722.1"/>
    <property type="molecule type" value="Genomic_DNA"/>
</dbReference>
<proteinExistence type="predicted"/>
<comment type="caution">
    <text evidence="1">The sequence shown here is derived from an EMBL/GenBank/DDBJ whole genome shotgun (WGS) entry which is preliminary data.</text>
</comment>
<evidence type="ECO:0000313" key="2">
    <source>
        <dbReference type="Proteomes" id="UP000467214"/>
    </source>
</evidence>
<dbReference type="Proteomes" id="UP000467214">
    <property type="component" value="Unassembled WGS sequence"/>
</dbReference>
<organism evidence="1 2">
    <name type="scientific">Craterilacuibacter sinensis</name>
    <dbReference type="NCBI Taxonomy" id="2686017"/>
    <lineage>
        <taxon>Bacteria</taxon>
        <taxon>Pseudomonadati</taxon>
        <taxon>Pseudomonadota</taxon>
        <taxon>Betaproteobacteria</taxon>
        <taxon>Neisseriales</taxon>
        <taxon>Neisseriaceae</taxon>
        <taxon>Craterilacuibacter</taxon>
    </lineage>
</organism>
<dbReference type="AlphaFoldDB" id="A0A845BKD1"/>
<sequence length="104" mass="11656">MHTALDPLKARRESMRWAILLTLNNARPVGAHEALILSTLQGVYPDATALELRRELDYLADRTLIDIKRDPAGPWAADLTRLGVDIVEYTVDCQPGIARPAKYF</sequence>
<name>A0A845BKD1_9NEIS</name>